<dbReference type="AlphaFoldDB" id="A0A147HY92"/>
<evidence type="ECO:0000259" key="1">
    <source>
        <dbReference type="Pfam" id="PF10502"/>
    </source>
</evidence>
<keyword evidence="3" id="KW-1185">Reference proteome</keyword>
<dbReference type="Gene3D" id="2.10.109.10">
    <property type="entry name" value="Umud Fragment, subunit A"/>
    <property type="match status" value="1"/>
</dbReference>
<dbReference type="SUPFAM" id="SSF51306">
    <property type="entry name" value="LexA/Signal peptidase"/>
    <property type="match status" value="1"/>
</dbReference>
<dbReference type="InterPro" id="IPR036286">
    <property type="entry name" value="LexA/Signal_pep-like_sf"/>
</dbReference>
<evidence type="ECO:0000313" key="3">
    <source>
        <dbReference type="Proteomes" id="UP000074310"/>
    </source>
</evidence>
<gene>
    <name evidence="2" type="ORF">NS334_13625</name>
</gene>
<comment type="caution">
    <text evidence="2">The sequence shown here is derived from an EMBL/GenBank/DDBJ whole genome shotgun (WGS) entry which is preliminary data.</text>
</comment>
<dbReference type="InterPro" id="IPR019533">
    <property type="entry name" value="Peptidase_S26"/>
</dbReference>
<name>A0A147HY92_9SPHN</name>
<dbReference type="OrthoDB" id="5360818at2"/>
<feature type="domain" description="Peptidase S26" evidence="1">
    <location>
        <begin position="6"/>
        <end position="165"/>
    </location>
</feature>
<dbReference type="GO" id="GO:0006465">
    <property type="term" value="P:signal peptide processing"/>
    <property type="evidence" value="ECO:0007669"/>
    <property type="project" value="InterPro"/>
</dbReference>
<organism evidence="2 3">
    <name type="scientific">Sphingomonas endophytica</name>
    <dbReference type="NCBI Taxonomy" id="869719"/>
    <lineage>
        <taxon>Bacteria</taxon>
        <taxon>Pseudomonadati</taxon>
        <taxon>Pseudomonadota</taxon>
        <taxon>Alphaproteobacteria</taxon>
        <taxon>Sphingomonadales</taxon>
        <taxon>Sphingomonadaceae</taxon>
        <taxon>Sphingomonas</taxon>
    </lineage>
</organism>
<protein>
    <submittedName>
        <fullName evidence="2">Peptidase S26</fullName>
    </submittedName>
</protein>
<dbReference type="PATRIC" id="fig|869719.3.peg.2796"/>
<accession>A0A147HY92</accession>
<dbReference type="Proteomes" id="UP000074310">
    <property type="component" value="Unassembled WGS sequence"/>
</dbReference>
<reference evidence="2 3" key="1">
    <citation type="journal article" date="2016" name="Front. Microbiol.">
        <title>Genomic Resource of Rice Seed Associated Bacteria.</title>
        <authorList>
            <person name="Midha S."/>
            <person name="Bansal K."/>
            <person name="Sharma S."/>
            <person name="Kumar N."/>
            <person name="Patil P.P."/>
            <person name="Chaudhry V."/>
            <person name="Patil P.B."/>
        </authorList>
    </citation>
    <scope>NUCLEOTIDE SEQUENCE [LARGE SCALE GENOMIC DNA]</scope>
    <source>
        <strain evidence="2 3">NS334</strain>
    </source>
</reference>
<proteinExistence type="predicted"/>
<dbReference type="RefSeq" id="WP_058756503.1">
    <property type="nucleotide sequence ID" value="NZ_LDTB01000060.1"/>
</dbReference>
<dbReference type="Pfam" id="PF10502">
    <property type="entry name" value="Peptidase_S26"/>
    <property type="match status" value="1"/>
</dbReference>
<sequence length="181" mass="19808">MTRFGYVMATYFAVLGVAVAAIIPTPTKFVWNVTASAPIGLYAIEPADQLTVSELVAVMPPEPLASFMVERGYIGRGVPLLKRVAGLPGQRVCRNRVVITVDGVETGEALERDRFGRALPVWRGCRIIARGELFLMNGRVRDSLDGRYFGPVPASTVIGRALPFWTDEDGDGHFAWRAATR</sequence>
<dbReference type="EMBL" id="LDTB01000060">
    <property type="protein sequence ID" value="KTT69927.1"/>
    <property type="molecule type" value="Genomic_DNA"/>
</dbReference>
<dbReference type="GO" id="GO:0004252">
    <property type="term" value="F:serine-type endopeptidase activity"/>
    <property type="evidence" value="ECO:0007669"/>
    <property type="project" value="InterPro"/>
</dbReference>
<evidence type="ECO:0000313" key="2">
    <source>
        <dbReference type="EMBL" id="KTT69927.1"/>
    </source>
</evidence>